<organism evidence="2 3">
    <name type="scientific">Paraburkholderia silvatlantica</name>
    <dbReference type="NCBI Taxonomy" id="321895"/>
    <lineage>
        <taxon>Bacteria</taxon>
        <taxon>Pseudomonadati</taxon>
        <taxon>Pseudomonadota</taxon>
        <taxon>Betaproteobacteria</taxon>
        <taxon>Burkholderiales</taxon>
        <taxon>Burkholderiaceae</taxon>
        <taxon>Paraburkholderia</taxon>
    </lineage>
</organism>
<dbReference type="SMART" id="SM00880">
    <property type="entry name" value="CHAD"/>
    <property type="match status" value="1"/>
</dbReference>
<evidence type="ECO:0000259" key="1">
    <source>
        <dbReference type="PROSITE" id="PS51708"/>
    </source>
</evidence>
<sequence>MDESGTQAKKHARSDAQSQFSRYAQPLVSEALARVAALDAEPETLHALRVALRRLRTLLWAWRPLLGRARVEPQRAFFKRAASAAGEARDWDIALSLLGADGALATGPLASARRAAGEHAQQTLRAADLKHALRDMLHELNRALNTSPRRTPLKRLARERVRVAHRSLARRMRRARRAKRRDYAAWHEVRKGAKRLRYLLEFFGSVLLRRESRRVKSLKKLQDRFGKLNDAVASERLIAQHREIFPDTAQADAALSTLRRERKRRRRKAAKLLD</sequence>
<protein>
    <submittedName>
        <fullName evidence="2">CHAD domain-containing protein</fullName>
    </submittedName>
</protein>
<evidence type="ECO:0000313" key="2">
    <source>
        <dbReference type="EMBL" id="PYE24245.1"/>
    </source>
</evidence>
<dbReference type="EMBL" id="QJSQ01000006">
    <property type="protein sequence ID" value="PYE24245.1"/>
    <property type="molecule type" value="Genomic_DNA"/>
</dbReference>
<dbReference type="Gene3D" id="1.40.20.10">
    <property type="entry name" value="CHAD domain"/>
    <property type="match status" value="1"/>
</dbReference>
<accession>A0A2V4TFD1</accession>
<evidence type="ECO:0000313" key="3">
    <source>
        <dbReference type="Proteomes" id="UP000247772"/>
    </source>
</evidence>
<comment type="caution">
    <text evidence="2">The sequence shown here is derived from an EMBL/GenBank/DDBJ whole genome shotgun (WGS) entry which is preliminary data.</text>
</comment>
<dbReference type="Pfam" id="PF05235">
    <property type="entry name" value="CHAD"/>
    <property type="match status" value="1"/>
</dbReference>
<gene>
    <name evidence="2" type="ORF">C7410_10674</name>
</gene>
<dbReference type="PROSITE" id="PS51708">
    <property type="entry name" value="CHAD"/>
    <property type="match status" value="1"/>
</dbReference>
<dbReference type="Proteomes" id="UP000247772">
    <property type="component" value="Unassembled WGS sequence"/>
</dbReference>
<name>A0A2V4TFD1_9BURK</name>
<dbReference type="AlphaFoldDB" id="A0A2V4TFD1"/>
<dbReference type="OrthoDB" id="8925343at2"/>
<feature type="domain" description="CHAD" evidence="1">
    <location>
        <begin position="5"/>
        <end position="274"/>
    </location>
</feature>
<dbReference type="InterPro" id="IPR007899">
    <property type="entry name" value="CHAD_dom"/>
</dbReference>
<proteinExistence type="predicted"/>
<dbReference type="RefSeq" id="WP_110854826.1">
    <property type="nucleotide sequence ID" value="NZ_QJSQ01000006.1"/>
</dbReference>
<dbReference type="InterPro" id="IPR038186">
    <property type="entry name" value="CHAD_dom_sf"/>
</dbReference>
<dbReference type="PANTHER" id="PTHR39339">
    <property type="entry name" value="SLR1444 PROTEIN"/>
    <property type="match status" value="1"/>
</dbReference>
<dbReference type="PANTHER" id="PTHR39339:SF1">
    <property type="entry name" value="CHAD DOMAIN-CONTAINING PROTEIN"/>
    <property type="match status" value="1"/>
</dbReference>
<reference evidence="2 3" key="1">
    <citation type="submission" date="2018-06" db="EMBL/GenBank/DDBJ databases">
        <title>Genomic Encyclopedia of Type Strains, Phase IV (KMG-V): Genome sequencing to study the core and pangenomes of soil and plant-associated prokaryotes.</title>
        <authorList>
            <person name="Whitman W."/>
        </authorList>
    </citation>
    <scope>NUCLEOTIDE SEQUENCE [LARGE SCALE GENOMIC DNA]</scope>
    <source>
        <strain evidence="2 3">SRCL-318</strain>
    </source>
</reference>